<proteinExistence type="predicted"/>
<organism evidence="1 2">
    <name type="scientific">Variovorax ureilyticus</name>
    <dbReference type="NCBI Taxonomy" id="1836198"/>
    <lineage>
        <taxon>Bacteria</taxon>
        <taxon>Pseudomonadati</taxon>
        <taxon>Pseudomonadota</taxon>
        <taxon>Betaproteobacteria</taxon>
        <taxon>Burkholderiales</taxon>
        <taxon>Comamonadaceae</taxon>
        <taxon>Variovorax</taxon>
    </lineage>
</organism>
<dbReference type="Pfam" id="PF13645">
    <property type="entry name" value="YkuD_2"/>
    <property type="match status" value="1"/>
</dbReference>
<dbReference type="Proteomes" id="UP001365846">
    <property type="component" value="Unassembled WGS sequence"/>
</dbReference>
<keyword evidence="2" id="KW-1185">Reference proteome</keyword>
<dbReference type="PANTHER" id="PTHR38477:SF1">
    <property type="entry name" value="MUREIN L,D-TRANSPEPTIDASE CATALYTIC DOMAIN FAMILY PROTEIN"/>
    <property type="match status" value="1"/>
</dbReference>
<evidence type="ECO:0000313" key="1">
    <source>
        <dbReference type="EMBL" id="MEJ8815750.1"/>
    </source>
</evidence>
<protein>
    <submittedName>
        <fullName evidence="1">Murein L,D-transpeptidase catalytic domain-containing protein</fullName>
    </submittedName>
</protein>
<sequence length="171" mass="18506">MDAALAQLLAQPSEHPFGAVVDFSRHSSEPRFHLVERSSGEIVQSFVVAHGIGSAAPADDGYAEVFSNVEGSEASSLGLYRTGDTYVSEQLDHGLSMRLHGLSPSNSNAYKRLIVVHAHWYMEPSNIRERGSAGLSEGCMVFSYKDRDVVVDLLKGGALIFAVKDLARLQA</sequence>
<dbReference type="RefSeq" id="WP_340360948.1">
    <property type="nucleotide sequence ID" value="NZ_JBBKZU010000023.1"/>
</dbReference>
<evidence type="ECO:0000313" key="2">
    <source>
        <dbReference type="Proteomes" id="UP001365846"/>
    </source>
</evidence>
<reference evidence="1 2" key="1">
    <citation type="submission" date="2024-03" db="EMBL/GenBank/DDBJ databases">
        <title>Novel species of the genus Variovorax.</title>
        <authorList>
            <person name="Liu Q."/>
            <person name="Xin Y.-H."/>
        </authorList>
    </citation>
    <scope>NUCLEOTIDE SEQUENCE [LARGE SCALE GENOMIC DNA]</scope>
    <source>
        <strain evidence="1 2">KACC 18899</strain>
    </source>
</reference>
<accession>A0ABU8VRU2</accession>
<gene>
    <name evidence="1" type="ORF">WKW77_32130</name>
</gene>
<dbReference type="InterPro" id="IPR032676">
    <property type="entry name" value="YkuD_2"/>
</dbReference>
<comment type="caution">
    <text evidence="1">The sequence shown here is derived from an EMBL/GenBank/DDBJ whole genome shotgun (WGS) entry which is preliminary data.</text>
</comment>
<name>A0ABU8VRU2_9BURK</name>
<dbReference type="EMBL" id="JBBKZU010000023">
    <property type="protein sequence ID" value="MEJ8815750.1"/>
    <property type="molecule type" value="Genomic_DNA"/>
</dbReference>
<dbReference type="PANTHER" id="PTHR38477">
    <property type="entry name" value="HYPOTHETICAL EXPORTED PROTEIN"/>
    <property type="match status" value="1"/>
</dbReference>